<dbReference type="InterPro" id="IPR051691">
    <property type="entry name" value="Metab_Enz_Cyan_OpOx_G3PDH"/>
</dbReference>
<dbReference type="Gene3D" id="3.50.50.60">
    <property type="entry name" value="FAD/NAD(P)-binding domain"/>
    <property type="match status" value="1"/>
</dbReference>
<reference evidence="3 4" key="1">
    <citation type="submission" date="2018-12" db="EMBL/GenBank/DDBJ databases">
        <authorList>
            <person name="Criscuolo A."/>
        </authorList>
    </citation>
    <scope>NUCLEOTIDE SEQUENCE [LARGE SCALE GENOMIC DNA]</scope>
    <source>
        <strain evidence="3">ACIP1116281</strain>
    </source>
</reference>
<dbReference type="Pfam" id="PF13510">
    <property type="entry name" value="Fer2_4"/>
    <property type="match status" value="1"/>
</dbReference>
<keyword evidence="4" id="KW-1185">Reference proteome</keyword>
<dbReference type="SUPFAM" id="SSF51905">
    <property type="entry name" value="FAD/NAD(P)-binding domain"/>
    <property type="match status" value="1"/>
</dbReference>
<dbReference type="OrthoDB" id="5287468at2"/>
<dbReference type="InterPro" id="IPR023753">
    <property type="entry name" value="FAD/NAD-binding_dom"/>
</dbReference>
<name>A0A3S4D5Y9_9HYPH</name>
<dbReference type="InterPro" id="IPR042204">
    <property type="entry name" value="2Fe-2S-bd_N"/>
</dbReference>
<evidence type="ECO:0000313" key="3">
    <source>
        <dbReference type="EMBL" id="VDS05248.1"/>
    </source>
</evidence>
<dbReference type="Pfam" id="PF07992">
    <property type="entry name" value="Pyr_redox_2"/>
    <property type="match status" value="1"/>
</dbReference>
<dbReference type="GO" id="GO:0016491">
    <property type="term" value="F:oxidoreductase activity"/>
    <property type="evidence" value="ECO:0007669"/>
    <property type="project" value="UniProtKB-KW"/>
</dbReference>
<feature type="domain" description="FAD/NAD(P)-binding" evidence="2">
    <location>
        <begin position="148"/>
        <end position="285"/>
    </location>
</feature>
<dbReference type="Proteomes" id="UP000268844">
    <property type="component" value="Unassembled WGS sequence"/>
</dbReference>
<organism evidence="3 4">
    <name type="scientific">Devosia equisanguinis</name>
    <dbReference type="NCBI Taxonomy" id="2490941"/>
    <lineage>
        <taxon>Bacteria</taxon>
        <taxon>Pseudomonadati</taxon>
        <taxon>Pseudomonadota</taxon>
        <taxon>Alphaproteobacteria</taxon>
        <taxon>Hyphomicrobiales</taxon>
        <taxon>Devosiaceae</taxon>
        <taxon>Devosia</taxon>
    </lineage>
</organism>
<dbReference type="InterPro" id="IPR036188">
    <property type="entry name" value="FAD/NAD-bd_sf"/>
</dbReference>
<gene>
    <name evidence="3" type="ORF">DEVEQU_02389</name>
</gene>
<dbReference type="PANTHER" id="PTHR42949">
    <property type="entry name" value="ANAEROBIC GLYCEROL-3-PHOSPHATE DEHYDROGENASE SUBUNIT B"/>
    <property type="match status" value="1"/>
</dbReference>
<keyword evidence="1" id="KW-0560">Oxidoreductase</keyword>
<dbReference type="EMBL" id="UZWD01000028">
    <property type="protein sequence ID" value="VDS05248.1"/>
    <property type="molecule type" value="Genomic_DNA"/>
</dbReference>
<dbReference type="RefSeq" id="WP_126150784.1">
    <property type="nucleotide sequence ID" value="NZ_JBHTMH010000001.1"/>
</dbReference>
<dbReference type="AlphaFoldDB" id="A0A3S4D5Y9"/>
<evidence type="ECO:0000256" key="1">
    <source>
        <dbReference type="ARBA" id="ARBA00023002"/>
    </source>
</evidence>
<accession>A0A3S4D5Y9</accession>
<evidence type="ECO:0000313" key="4">
    <source>
        <dbReference type="Proteomes" id="UP000268844"/>
    </source>
</evidence>
<dbReference type="PRINTS" id="PR00469">
    <property type="entry name" value="PNDRDTASEII"/>
</dbReference>
<dbReference type="Gene3D" id="3.10.20.440">
    <property type="entry name" value="2Fe-2S iron-sulphur cluster binding domain, sarcosine oxidase, alpha subunit, N-terminal domain"/>
    <property type="match status" value="1"/>
</dbReference>
<dbReference type="PRINTS" id="PR00368">
    <property type="entry name" value="FADPNR"/>
</dbReference>
<evidence type="ECO:0000259" key="2">
    <source>
        <dbReference type="Pfam" id="PF07992"/>
    </source>
</evidence>
<dbReference type="PANTHER" id="PTHR42949:SF3">
    <property type="entry name" value="ANAEROBIC GLYCEROL-3-PHOSPHATE DEHYDROGENASE SUBUNIT B"/>
    <property type="match status" value="1"/>
</dbReference>
<protein>
    <submittedName>
        <fullName evidence="3">Putative FAD-binding dehydrogenase</fullName>
    </submittedName>
</protein>
<sequence>MRHQSARLSPDSAKLLAGRAIDRSRPLTFQLDGRQISGFVGDTVLSAVLAAGIDTLGSHHEQLLGLGPHCHPPIAYAALARDGQRALPMDRTPALTGADLVTVGGARRAGLLARLFQPGRTLGLGLEDPHALDQPWRDVSGVPAAATDLLVIGGGVAGMAAALAGARAGLSVTLVEASPVLGGHSGIFGTQEGEDSPDASMSRLAADIAAQPAISVLTCSQVFALRPGKARLHQVVVDGGTAQGRVTDIDTRHIIVATGSLERLPIFAGNRLPGVIGALDAYELAARYGVWPGGSAIIATAGNAAYWLAKLASDAGISVDRIFDSRSQPNSRFIAFTKAYGIRQFPGTRPQQVVVSGDGGAVDVRFGVEPEQTAITERLIVNGGWQPDLTLWHVAGGTSQWNGAHHRLEPVGPLDGIALAGSAAGFLTRRGCIQSGADAVDLLLGRKRQVIDDPVIDALHETPDDDLPFALPTETEQIAYLDHTGLLQRPGVEPKAWWHLFRRAKTPSLPALSEASQPLTIAEVSAGVSLGLVPPASAGIVAQERVALVPLTSAAANEDMDSAAPVQAMGVPDYLVGRFGGDGIVVRLALEESRAVAIGALLYRSSDAKSPLEAIGTVLRTGPGGPLALVSAAASQSGGLLTLRDQGRAVTARVVPLTETLPA</sequence>
<proteinExistence type="predicted"/>